<name>A0A1F7JF56_9BACT</name>
<organism evidence="6 7">
    <name type="scientific">Candidatus Roizmanbacteria bacterium RIFCSPLOWO2_01_FULL_45_11</name>
    <dbReference type="NCBI Taxonomy" id="1802070"/>
    <lineage>
        <taxon>Bacteria</taxon>
        <taxon>Candidatus Roizmaniibacteriota</taxon>
    </lineage>
</organism>
<comment type="subcellular location">
    <subcellularLocation>
        <location evidence="1">Endomembrane system</location>
        <topology evidence="1">Multi-pass membrane protein</topology>
    </subcellularLocation>
</comment>
<dbReference type="Proteomes" id="UP000178486">
    <property type="component" value="Unassembled WGS sequence"/>
</dbReference>
<dbReference type="AlphaFoldDB" id="A0A1F7JF56"/>
<dbReference type="PANTHER" id="PTHR31851">
    <property type="entry name" value="FE(2+)/MN(2+) TRANSPORTER PCL1"/>
    <property type="match status" value="1"/>
</dbReference>
<evidence type="ECO:0000256" key="5">
    <source>
        <dbReference type="SAM" id="Phobius"/>
    </source>
</evidence>
<keyword evidence="2 5" id="KW-0812">Transmembrane</keyword>
<feature type="transmembrane region" description="Helical" evidence="5">
    <location>
        <begin position="225"/>
        <end position="247"/>
    </location>
</feature>
<gene>
    <name evidence="6" type="ORF">A3B56_03430</name>
</gene>
<dbReference type="GO" id="GO:0005384">
    <property type="term" value="F:manganese ion transmembrane transporter activity"/>
    <property type="evidence" value="ECO:0007669"/>
    <property type="project" value="InterPro"/>
</dbReference>
<evidence type="ECO:0000256" key="3">
    <source>
        <dbReference type="ARBA" id="ARBA00022989"/>
    </source>
</evidence>
<dbReference type="GO" id="GO:0030026">
    <property type="term" value="P:intracellular manganese ion homeostasis"/>
    <property type="evidence" value="ECO:0007669"/>
    <property type="project" value="InterPro"/>
</dbReference>
<comment type="caution">
    <text evidence="6">The sequence shown here is derived from an EMBL/GenBank/DDBJ whole genome shotgun (WGS) entry which is preliminary data.</text>
</comment>
<proteinExistence type="predicted"/>
<reference evidence="6 7" key="1">
    <citation type="journal article" date="2016" name="Nat. Commun.">
        <title>Thousands of microbial genomes shed light on interconnected biogeochemical processes in an aquifer system.</title>
        <authorList>
            <person name="Anantharaman K."/>
            <person name="Brown C.T."/>
            <person name="Hug L.A."/>
            <person name="Sharon I."/>
            <person name="Castelle C.J."/>
            <person name="Probst A.J."/>
            <person name="Thomas B.C."/>
            <person name="Singh A."/>
            <person name="Wilkins M.J."/>
            <person name="Karaoz U."/>
            <person name="Brodie E.L."/>
            <person name="Williams K.H."/>
            <person name="Hubbard S.S."/>
            <person name="Banfield J.F."/>
        </authorList>
    </citation>
    <scope>NUCLEOTIDE SEQUENCE [LARGE SCALE GENOMIC DNA]</scope>
</reference>
<evidence type="ECO:0000256" key="4">
    <source>
        <dbReference type="ARBA" id="ARBA00023136"/>
    </source>
</evidence>
<protein>
    <recommendedName>
        <fullName evidence="8">GMP synthase</fullName>
    </recommendedName>
</protein>
<evidence type="ECO:0000256" key="1">
    <source>
        <dbReference type="ARBA" id="ARBA00004127"/>
    </source>
</evidence>
<feature type="transmembrane region" description="Helical" evidence="5">
    <location>
        <begin position="195"/>
        <end position="213"/>
    </location>
</feature>
<accession>A0A1F7JF56</accession>
<evidence type="ECO:0000313" key="7">
    <source>
        <dbReference type="Proteomes" id="UP000178486"/>
    </source>
</evidence>
<evidence type="ECO:0008006" key="8">
    <source>
        <dbReference type="Google" id="ProtNLM"/>
    </source>
</evidence>
<feature type="transmembrane region" description="Helical" evidence="5">
    <location>
        <begin position="165"/>
        <end position="189"/>
    </location>
</feature>
<feature type="transmembrane region" description="Helical" evidence="5">
    <location>
        <begin position="29"/>
        <end position="48"/>
    </location>
</feature>
<keyword evidence="3 5" id="KW-1133">Transmembrane helix</keyword>
<evidence type="ECO:0000256" key="2">
    <source>
        <dbReference type="ARBA" id="ARBA00022692"/>
    </source>
</evidence>
<dbReference type="InterPro" id="IPR008217">
    <property type="entry name" value="Ccc1_fam"/>
</dbReference>
<dbReference type="EMBL" id="MGAU01000036">
    <property type="protein sequence ID" value="OGK54243.1"/>
    <property type="molecule type" value="Genomic_DNA"/>
</dbReference>
<evidence type="ECO:0000313" key="6">
    <source>
        <dbReference type="EMBL" id="OGK54243.1"/>
    </source>
</evidence>
<dbReference type="GO" id="GO:0012505">
    <property type="term" value="C:endomembrane system"/>
    <property type="evidence" value="ECO:0007669"/>
    <property type="project" value="UniProtKB-SubCell"/>
</dbReference>
<dbReference type="Pfam" id="PF01988">
    <property type="entry name" value="VIT1"/>
    <property type="match status" value="1"/>
</dbReference>
<keyword evidence="4 5" id="KW-0472">Membrane</keyword>
<feature type="transmembrane region" description="Helical" evidence="5">
    <location>
        <begin position="60"/>
        <end position="82"/>
    </location>
</feature>
<sequence>MTRNISYNLQQHLEQEHAISPLTQYVREIVYGGVDGIVTTFAVVAGFAGATGGGTMETGIPVVVVLLFGGANLFADAVSMALGNYMSVRADHDLYRSELHKEASEIKKNPSMEFEETVSIFIDQGFTKDQATQLTSIYQQNKKGWAEFMMTNELRMEHPDNTNPLFTSIATCLSFIVFGTVPLIPYIVVGSDGSLFIWSVAATALALFLLGTLRMRITKTSAVRSVGEIVLLGSVAAVIAYIVGTFFST</sequence>